<dbReference type="SMART" id="SM00213">
    <property type="entry name" value="UBQ"/>
    <property type="match status" value="1"/>
</dbReference>
<feature type="region of interest" description="Disordered" evidence="2">
    <location>
        <begin position="1049"/>
        <end position="1103"/>
    </location>
</feature>
<keyword evidence="3" id="KW-0472">Membrane</keyword>
<evidence type="ECO:0000256" key="1">
    <source>
        <dbReference type="RuleBase" id="RU363044"/>
    </source>
</evidence>
<evidence type="ECO:0000259" key="4">
    <source>
        <dbReference type="PROSITE" id="PS50053"/>
    </source>
</evidence>
<reference evidence="5" key="1">
    <citation type="submission" date="2021-02" db="EMBL/GenBank/DDBJ databases">
        <authorList>
            <person name="Dougan E. K."/>
            <person name="Rhodes N."/>
            <person name="Thang M."/>
            <person name="Chan C."/>
        </authorList>
    </citation>
    <scope>NUCLEOTIDE SEQUENCE</scope>
</reference>
<feature type="compositionally biased region" description="Basic and acidic residues" evidence="2">
    <location>
        <begin position="1052"/>
        <end position="1072"/>
    </location>
</feature>
<dbReference type="GO" id="GO:0006281">
    <property type="term" value="P:DNA repair"/>
    <property type="evidence" value="ECO:0007669"/>
    <property type="project" value="UniProtKB-KW"/>
</dbReference>
<dbReference type="GO" id="GO:0043139">
    <property type="term" value="F:5'-3' DNA helicase activity"/>
    <property type="evidence" value="ECO:0007669"/>
    <property type="project" value="UniProtKB-EC"/>
</dbReference>
<dbReference type="GO" id="GO:0000723">
    <property type="term" value="P:telomere maintenance"/>
    <property type="evidence" value="ECO:0007669"/>
    <property type="project" value="InterPro"/>
</dbReference>
<dbReference type="CDD" id="cd17039">
    <property type="entry name" value="Ubl_ubiquitin_like"/>
    <property type="match status" value="1"/>
</dbReference>
<feature type="domain" description="Ubiquitin-like" evidence="4">
    <location>
        <begin position="481"/>
        <end position="558"/>
    </location>
</feature>
<dbReference type="Pfam" id="PF05970">
    <property type="entry name" value="PIF1"/>
    <property type="match status" value="1"/>
</dbReference>
<evidence type="ECO:0000313" key="5">
    <source>
        <dbReference type="EMBL" id="CAE8629629.1"/>
    </source>
</evidence>
<keyword evidence="3" id="KW-1133">Transmembrane helix</keyword>
<dbReference type="OrthoDB" id="432234at2759"/>
<keyword evidence="6" id="KW-1185">Reference proteome</keyword>
<feature type="compositionally biased region" description="Acidic residues" evidence="2">
    <location>
        <begin position="2665"/>
        <end position="2676"/>
    </location>
</feature>
<dbReference type="Gene3D" id="3.10.20.90">
    <property type="entry name" value="Phosphatidylinositol 3-kinase Catalytic Subunit, Chain A, domain 1"/>
    <property type="match status" value="1"/>
</dbReference>
<dbReference type="GO" id="GO:0016787">
    <property type="term" value="F:hydrolase activity"/>
    <property type="evidence" value="ECO:0007669"/>
    <property type="project" value="UniProtKB-KW"/>
</dbReference>
<comment type="similarity">
    <text evidence="1">Belongs to the helicase family.</text>
</comment>
<dbReference type="Proteomes" id="UP000654075">
    <property type="component" value="Unassembled WGS sequence"/>
</dbReference>
<dbReference type="PROSITE" id="PS50053">
    <property type="entry name" value="UBIQUITIN_2"/>
    <property type="match status" value="1"/>
</dbReference>
<protein>
    <recommendedName>
        <fullName evidence="1">ATP-dependent DNA helicase</fullName>
        <ecNumber evidence="1">5.6.2.3</ecNumber>
    </recommendedName>
</protein>
<dbReference type="EC" id="5.6.2.3" evidence="1"/>
<dbReference type="GO" id="GO:0005524">
    <property type="term" value="F:ATP binding"/>
    <property type="evidence" value="ECO:0007669"/>
    <property type="project" value="UniProtKB-KW"/>
</dbReference>
<dbReference type="EMBL" id="CAJNNV010029669">
    <property type="protein sequence ID" value="CAE8629629.1"/>
    <property type="molecule type" value="Genomic_DNA"/>
</dbReference>
<dbReference type="InterPro" id="IPR027417">
    <property type="entry name" value="P-loop_NTPase"/>
</dbReference>
<keyword evidence="3" id="KW-0812">Transmembrane</keyword>
<dbReference type="SUPFAM" id="SSF54236">
    <property type="entry name" value="Ubiquitin-like"/>
    <property type="match status" value="1"/>
</dbReference>
<feature type="compositionally biased region" description="Basic and acidic residues" evidence="2">
    <location>
        <begin position="912"/>
        <end position="923"/>
    </location>
</feature>
<accession>A0A813GRJ2</accession>
<feature type="region of interest" description="Disordered" evidence="2">
    <location>
        <begin position="560"/>
        <end position="595"/>
    </location>
</feature>
<feature type="region of interest" description="Disordered" evidence="2">
    <location>
        <begin position="2610"/>
        <end position="2694"/>
    </location>
</feature>
<keyword evidence="1" id="KW-0547">Nucleotide-binding</keyword>
<feature type="compositionally biased region" description="Acidic residues" evidence="2">
    <location>
        <begin position="924"/>
        <end position="950"/>
    </location>
</feature>
<dbReference type="GO" id="GO:0006310">
    <property type="term" value="P:DNA recombination"/>
    <property type="evidence" value="ECO:0007669"/>
    <property type="project" value="UniProtKB-KW"/>
</dbReference>
<dbReference type="Gene3D" id="3.40.50.300">
    <property type="entry name" value="P-loop containing nucleotide triphosphate hydrolases"/>
    <property type="match status" value="1"/>
</dbReference>
<keyword evidence="1" id="KW-0067">ATP-binding</keyword>
<keyword evidence="1" id="KW-0347">Helicase</keyword>
<sequence>FGISDRSFGSEDLPPLAIDVVVAAGGMLTILACGMPYCEACGTSRELRACRDALEMCGRKTQLAEVTLFGEQQQALEEWAKTWWREALAVFLTWLVVVGLRFGMDFTWPHPLSGPVGLWVAVRFGLFLAASAHLAAGGLLVIHLSRGMALALDGFTCRYVERLDSPAVSKALFDARLEWTKLSAALRSTSVSLQKCFATLVLSIFASLMDSWLWSVPSGSVNGLTVRVASIWRLLPGIALALAILRRGAFDERLVQDELLTELPQVMCKPRIELASALGAMLSGSLLQALPTHLGPSWSRQREQSVKLRPSSAGAECLQSMKCYVLLRACQYGGGQVLSDGPQQKYGEFLFSRLLYDHGYEVPLRTLRNPLGGKAKRAVNLLLRGAPQKTTPAMLTVQQVLDGMYGKALLAVYAKSIGWDKLVTFQSWGECQRRLLSARHRRPQIRAKQQAHHDLGRVRQQSFQDGDDLRAGSKVSTSSAVQVHIRALSGKVSSFTFPADALVRDVKTAALVLFPGVVSLAQVRLLCKGKQLSDDWMLEQCAISTCSTLHALLELRGGGGRGDGQEPLLPERGSGSNPEAPGSVREGPSQEGAGVQAAGGLLPVEECRRCSSLEHLTADCPHYHGEREPHADVQLGDNMRHLRQIDATQEGELCVIEGRHYFVGRASGKNNNCLIDTLRQVFGVVVGDFSWIRSELRKRYPAGPHRVTRSNFLELDPRWRDVVKLLSVAAVNLEKGQSLDPSRFRIICVDFDYPGHGDVVGTGERTPCIGRVNENHFPLQQLRRMEVLLAACAEKGLRRRASAPEPKGERRDPTLRSIRPLLLPEQRPERMPKPLRLPHRVEAPPARLARDGQAGGRRDGPPPPKGFPSLASIIARLARGGQAAGRRDGLPAPKGFPSLASIIVPPNLGPARKGEAAGSKADEGEQEEEEEEADETEELSEEDGDDESDASDIFHVEVLPDKTWETPEDRRLRAVQELAAHLRELPLLPPHPQDPTRAWKDVRSGIKLPAAHCAFRGCGWTGERSDTIPQHLAQSHREMLEDCLSHADGLGEENKDEEHGQDSEGVDDRSGSPEDSGAESGGESESLGGQAEGGGRRAAENGVSHGRCQRFQAFYTAAIREIERRGAPTLGASVDRRAFQHLREVYSDGAVRSLICFVCAQVKTRTLSPNSDIDFVRGKWLRRLSDDSFDDNLSFPVFERRYASMPPLQRTAELAPGTWEWKRRCRRDSEELVEVICCPEDVTCAAQRPASDVCDRCQLPVCRNCRLIMRRRDAAASKVPMALASDNFIGYLPKMIYDLKVRWIEAAVACPCWTMQTLYYLEGDRGHLLEEEVFNQKARTGVRGNIFSFHMPWEDIIGSLEGAVGNEELVSPHPPSVLCHLVKLHMRVASVELAPHIRDMKVRAHVVLKLGYYFIEQRRPAFRKGNTTVALLKTRFKAAVERLYPCSAEEQLLPEEQRQGVIPAELVDIMRLSIKQRLPRGPLFDKNATPAEGPREPGDVFAHVRPQAVLLERTSDSGGEPNAQCAAALNQYSELQVQTGSEFVEQWNPLYPSLAFPLTLPFPVGGPEFKESQRGRRHETAARVTPFQYVKGIARRCEGQIQNSWDFLPAIRNLYHRWTVLNTPGLRVQRTLTVAESPAPSEASAAELTSAASSLYDKLWQGTFGDVRRPRLIAGDATKLEFAHNLSKVERELVKNMNFKASHLPGVQQIRVNMGHCCFGMRIVYGEGLFLTISPSERHSGLALRLLRYRRNDPILDADERWEQYPQLMSADQPSLEESAREGDEIIVELPEYEFRRLVLAKQPLSVVDAFCVGCKIVLPRALGFRMCPLCPHCNADGSLHPCQDEFGSNMMPMGGILGGCETIGGAVEYQRLGEPHFHGLPAVVSVFQHNTWAGVARLIEARLLDVEAVKAFQSWLFRVEHFDQKAHEADIGALEKQWPQFGDRSHDPLARLPRYVAAVDRAPPLGTPAAENRWLARAAEKRQAMRSVLRLAGVSAKLCRTTILVDLVAEFAEETREGRERIFCFDWLLLLREAVTYQSTYYRDVQFVFSRAQRHIHKAGQDAKKQLFEQQRHKLCKARLPKKKQLTIEAKLVCPGVAQKHDLRVSGRRNALCSILGKRGCVWFSGTAPGLAACLRCNTNTSPNFRVPLMPQTHEPSCEKDCLQKAPSVKKVCLIAQRALKQLTGYFAGYTCKRQPIGKYELQQSQQSLNFLQQKMQTESRGVQVSKVTNRMLSDLEGKGTLRTAAEEVNLAANMNENDVMDAEFIRTFRTQDFYGQRLLARLQLEQRRRDDQRQNAWLPVRRVQKPGDNVLFYPYAEAYGFRPQDNRVWYLSPWEFSMLWRAVQLHPPCHPLCRGRTKWTKEGRRFYTERKDDDPPVELIAGRRYRVVEQRHAKQMPYSDLPQLEQFRQHWLLVRHERPVTPAPQHTPLPRQKNMSVQERGKLFAVYLCPWTLLPQYSSEHVPAIQDLDVVPVDADIEPAERRLHIRLKGKQAPPPGYEQRSADGRVIARSFSKAWRRYIRGRVVSEHVKQIIVNFLGACLAHGRKEDEPEADVAAQDDDQVAALGELPLRRLHQLLKPREVDQGEGEEVGKISATVAKSVNFIHTIWGDEEPGEDQLEAEEPATRPRKRRASALDCSGHRTVFHGTGGDKQNAAGDASPHEDTDEDMDDEEEDERKPAVRPAKGACVHRPNGRKSARDWFAKLDGQQPGPNSEQLVWLREIDARCQVEAREDLDGQINRTRQEPFRKLCHGLPGSGKSRIIHWARQYFEEVWGWKHGNEFVFVALMNTMAALIAGMTVHSFGGIGMGAEQGASKQEQEWSTPSISKMWSKLQRLRWLFCDEVEAVSAELLAALEANVTDAFRKEGTYAVRTGPARADRTKRPFGGLNVGFFGDLWQLPPVAGTPVFHNPFAAKEHRVQRMLAMFWGRGEDSLAGTLELTQQIRCTDAWLREVLRECRDGDQSWTMYNFVHGYPTAVAGSWSSETGTPTCGVARCPELQTRIWPDMAKTGSRDWGVMRAMECDACKAERERRRLVLRLEDRTHEQEPFVSAPFVTPYNQPKYSALQYRAMKFAKAHNRQLLWIKAWDKPLAKEDRALRGEALERQRLHWLRFHDQQTAGIMGLLPAVRELPVRFTETCLCVYLPEATWTVKSSLGPGVYPLKPVFRTWSRDAAGLAKVRRWGFPLVVDLSGTAHSYIGSTLKAAVVDSMSMQRKPKREDALKGYQCLSRPGPRLLMRFQRGELEETELEPAWAKLLLWRCCVREKEKLYSGYGVSDDRRFGQDYLRCVLEPGDWRVCVACKSKGRGLLGRAAVYKTQVECSLCKKSKPESAFDAERLEAWRKNFHLTRAVCRECEAAKDEESTEVECSCCKESKPEDAFDAERLKTWRKNRHLGNAVCRACEAAKKEYLCKTSKPEDAFDAERLETWRGNFHLTRAVCIDCEAVKKEESTEVECSLCKKSKPEDAFDAERLEMWRKNFHLTRAVCRDCEATKEEASGQSFVKCSTCEVDLPTESFDAERLDAWRGNRHLARAVCRGCDAGKEKSEQNRLTCSTCKVGLPTDCFDAERLETSCRNSNLAGAICRECEAKANLEERLLTCSTCKELLPLGSFDPVRMMTWRANNHLSRAVCKDCQGSLRGLSSAPRASGISVQCRDCKLKLDCTMFDNKSLAQWIQQQELWKASCLQCRPLNKPHLHKQSYACSRRKEQKPLAAFSVVVQKGNNLSRWRCLDCQFPKCATCGRQRAQPMTHTFTHGSYFCAACGWPPCSGGCGAPRPQDSRFHVQKKAQWFCVKCRVDADA</sequence>
<comment type="cofactor">
    <cofactor evidence="1">
        <name>Mg(2+)</name>
        <dbReference type="ChEBI" id="CHEBI:18420"/>
    </cofactor>
</comment>
<dbReference type="PANTHER" id="PTHR47642">
    <property type="entry name" value="ATP-DEPENDENT DNA HELICASE"/>
    <property type="match status" value="1"/>
</dbReference>
<dbReference type="InterPro" id="IPR010285">
    <property type="entry name" value="DNA_helicase_pif1-like_DEAD"/>
</dbReference>
<dbReference type="PANTHER" id="PTHR47642:SF5">
    <property type="entry name" value="ATP-DEPENDENT DNA HELICASE"/>
    <property type="match status" value="1"/>
</dbReference>
<feature type="transmembrane region" description="Helical" evidence="3">
    <location>
        <begin position="16"/>
        <end position="38"/>
    </location>
</feature>
<comment type="caution">
    <text evidence="5">The sequence shown here is derived from an EMBL/GenBank/DDBJ whole genome shotgun (WGS) entry which is preliminary data.</text>
</comment>
<keyword evidence="1" id="KW-0227">DNA damage</keyword>
<organism evidence="5 6">
    <name type="scientific">Polarella glacialis</name>
    <name type="common">Dinoflagellate</name>
    <dbReference type="NCBI Taxonomy" id="89957"/>
    <lineage>
        <taxon>Eukaryota</taxon>
        <taxon>Sar</taxon>
        <taxon>Alveolata</taxon>
        <taxon>Dinophyceae</taxon>
        <taxon>Suessiales</taxon>
        <taxon>Suessiaceae</taxon>
        <taxon>Polarella</taxon>
    </lineage>
</organism>
<gene>
    <name evidence="5" type="ORF">PGLA1383_LOCUS46057</name>
</gene>
<dbReference type="SUPFAM" id="SSF52540">
    <property type="entry name" value="P-loop containing nucleoside triphosphate hydrolases"/>
    <property type="match status" value="1"/>
</dbReference>
<keyword evidence="1" id="KW-0233">DNA recombination</keyword>
<feature type="transmembrane region" description="Helical" evidence="3">
    <location>
        <begin position="116"/>
        <end position="142"/>
    </location>
</feature>
<feature type="compositionally biased region" description="Acidic residues" evidence="2">
    <location>
        <begin position="2611"/>
        <end position="2624"/>
    </location>
</feature>
<proteinExistence type="inferred from homology"/>
<evidence type="ECO:0000256" key="3">
    <source>
        <dbReference type="SAM" id="Phobius"/>
    </source>
</evidence>
<feature type="region of interest" description="Disordered" evidence="2">
    <location>
        <begin position="799"/>
        <end position="953"/>
    </location>
</feature>
<feature type="non-terminal residue" evidence="5">
    <location>
        <position position="3801"/>
    </location>
</feature>
<keyword evidence="1" id="KW-0378">Hydrolase</keyword>
<name>A0A813GRJ2_POLGL</name>
<comment type="catalytic activity">
    <reaction evidence="1">
        <text>ATP + H2O = ADP + phosphate + H(+)</text>
        <dbReference type="Rhea" id="RHEA:13065"/>
        <dbReference type="ChEBI" id="CHEBI:15377"/>
        <dbReference type="ChEBI" id="CHEBI:15378"/>
        <dbReference type="ChEBI" id="CHEBI:30616"/>
        <dbReference type="ChEBI" id="CHEBI:43474"/>
        <dbReference type="ChEBI" id="CHEBI:456216"/>
        <dbReference type="EC" id="5.6.2.3"/>
    </reaction>
</comment>
<feature type="transmembrane region" description="Helical" evidence="3">
    <location>
        <begin position="196"/>
        <end position="214"/>
    </location>
</feature>
<keyword evidence="1" id="KW-0234">DNA repair</keyword>
<dbReference type="InterPro" id="IPR029071">
    <property type="entry name" value="Ubiquitin-like_domsf"/>
</dbReference>
<dbReference type="InterPro" id="IPR051055">
    <property type="entry name" value="PIF1_helicase"/>
</dbReference>
<evidence type="ECO:0000256" key="2">
    <source>
        <dbReference type="SAM" id="MobiDB-lite"/>
    </source>
</evidence>
<dbReference type="InterPro" id="IPR000626">
    <property type="entry name" value="Ubiquitin-like_dom"/>
</dbReference>
<feature type="transmembrane region" description="Helical" evidence="3">
    <location>
        <begin position="87"/>
        <end position="104"/>
    </location>
</feature>
<evidence type="ECO:0000313" key="6">
    <source>
        <dbReference type="Proteomes" id="UP000654075"/>
    </source>
</evidence>